<dbReference type="EMBL" id="CAJZAI010000009">
    <property type="protein sequence ID" value="CAG9178513.1"/>
    <property type="molecule type" value="Genomic_DNA"/>
</dbReference>
<dbReference type="GO" id="GO:0052913">
    <property type="term" value="F:16S rRNA (guanine(966)-N(2))-methyltransferase activity"/>
    <property type="evidence" value="ECO:0007669"/>
    <property type="project" value="UniProtKB-EC"/>
</dbReference>
<dbReference type="PIRSF" id="PIRSF004553">
    <property type="entry name" value="CHP00095"/>
    <property type="match status" value="1"/>
</dbReference>
<accession>A0ABN7YY29</accession>
<dbReference type="Pfam" id="PF03602">
    <property type="entry name" value="Cons_hypoth95"/>
    <property type="match status" value="1"/>
</dbReference>
<dbReference type="Proteomes" id="UP000727654">
    <property type="component" value="Unassembled WGS sequence"/>
</dbReference>
<reference evidence="3 4" key="1">
    <citation type="submission" date="2021-08" db="EMBL/GenBank/DDBJ databases">
        <authorList>
            <person name="Peeters C."/>
        </authorList>
    </citation>
    <scope>NUCLEOTIDE SEQUENCE [LARGE SCALE GENOMIC DNA]</scope>
    <source>
        <strain evidence="3 4">LMG 23992</strain>
    </source>
</reference>
<evidence type="ECO:0000313" key="4">
    <source>
        <dbReference type="Proteomes" id="UP000727654"/>
    </source>
</evidence>
<evidence type="ECO:0000256" key="2">
    <source>
        <dbReference type="ARBA" id="ARBA00022679"/>
    </source>
</evidence>
<dbReference type="InterPro" id="IPR029063">
    <property type="entry name" value="SAM-dependent_MTases_sf"/>
</dbReference>
<gene>
    <name evidence="3" type="primary">rsmD</name>
    <name evidence="3" type="ORF">LMG23992_03771</name>
</gene>
<keyword evidence="1 3" id="KW-0489">Methyltransferase</keyword>
<keyword evidence="4" id="KW-1185">Reference proteome</keyword>
<sequence length="176" mass="19010">MLPVPEAQGLRPTPDRVRETLFNWLGQDLSGLTCLDLFAGSGALGFEAASRGAEAVTLVEFNPRVAKQLRDNQYRLDAAHMRVVQGDAFAVAAQMPDASFDVIFLDPPFAEDWLRPALEHAARLLRRGGAVYVETDRSLTGADAPVPASLEIVRQARAGAVHFHLLRHRGADGAGA</sequence>
<evidence type="ECO:0000256" key="1">
    <source>
        <dbReference type="ARBA" id="ARBA00022603"/>
    </source>
</evidence>
<dbReference type="PROSITE" id="PS00092">
    <property type="entry name" value="N6_MTASE"/>
    <property type="match status" value="1"/>
</dbReference>
<dbReference type="PANTHER" id="PTHR43542">
    <property type="entry name" value="METHYLTRANSFERASE"/>
    <property type="match status" value="1"/>
</dbReference>
<dbReference type="EC" id="2.1.1.171" evidence="3"/>
<dbReference type="CDD" id="cd02440">
    <property type="entry name" value="AdoMet_MTases"/>
    <property type="match status" value="1"/>
</dbReference>
<dbReference type="PANTHER" id="PTHR43542:SF1">
    <property type="entry name" value="METHYLTRANSFERASE"/>
    <property type="match status" value="1"/>
</dbReference>
<dbReference type="SUPFAM" id="SSF53335">
    <property type="entry name" value="S-adenosyl-L-methionine-dependent methyltransferases"/>
    <property type="match status" value="1"/>
</dbReference>
<evidence type="ECO:0000313" key="3">
    <source>
        <dbReference type="EMBL" id="CAG9178513.1"/>
    </source>
</evidence>
<comment type="caution">
    <text evidence="3">The sequence shown here is derived from an EMBL/GenBank/DDBJ whole genome shotgun (WGS) entry which is preliminary data.</text>
</comment>
<name>A0ABN7YY29_9BURK</name>
<proteinExistence type="predicted"/>
<dbReference type="NCBIfam" id="TIGR00095">
    <property type="entry name" value="16S rRNA (guanine(966)-N(2))-methyltransferase RsmD"/>
    <property type="match status" value="1"/>
</dbReference>
<protein>
    <submittedName>
        <fullName evidence="3">Ribosomal RNA small subunit methyltransferase D</fullName>
        <ecNumber evidence="3">2.1.1.171</ecNumber>
    </submittedName>
</protein>
<dbReference type="InterPro" id="IPR002052">
    <property type="entry name" value="DNA_methylase_N6_adenine_CS"/>
</dbReference>
<keyword evidence="2 3" id="KW-0808">Transferase</keyword>
<dbReference type="Gene3D" id="3.40.50.150">
    <property type="entry name" value="Vaccinia Virus protein VP39"/>
    <property type="match status" value="1"/>
</dbReference>
<dbReference type="InterPro" id="IPR004398">
    <property type="entry name" value="RNA_MeTrfase_RsmD"/>
</dbReference>
<organism evidence="3 4">
    <name type="scientific">Cupriavidus laharis</name>
    <dbReference type="NCBI Taxonomy" id="151654"/>
    <lineage>
        <taxon>Bacteria</taxon>
        <taxon>Pseudomonadati</taxon>
        <taxon>Pseudomonadota</taxon>
        <taxon>Betaproteobacteria</taxon>
        <taxon>Burkholderiales</taxon>
        <taxon>Burkholderiaceae</taxon>
        <taxon>Cupriavidus</taxon>
    </lineage>
</organism>